<sequence length="241" mass="27161">MWAVITVIVVSEFSVGFGDEYFGTLEAGESNKSLMQAYKSVLNSKQVEDNLTNFARWEPCHGRFGYRYPWQQYQKIGNLSRHCAYRIDALNGFLNNFTKTPKEIRSKIQEPCIQMSIESGKALKQLALSINKMIPPTSAETHIATSKFYATNLKSMIKTKLWEDTNLFEVVPVVTVASLLLDVVSSIEKLEESIRELSTLAKFKNKESNVAAEDKKEVPQPCCNSSGPQHVIMIVSKDIVQ</sequence>
<dbReference type="GO" id="GO:0016020">
    <property type="term" value="C:membrane"/>
    <property type="evidence" value="ECO:0007669"/>
    <property type="project" value="UniProtKB-SubCell"/>
</dbReference>
<dbReference type="InterPro" id="IPR020966">
    <property type="entry name" value="ALMT"/>
</dbReference>
<dbReference type="GO" id="GO:0034220">
    <property type="term" value="P:monoatomic ion transmembrane transport"/>
    <property type="evidence" value="ECO:0007669"/>
    <property type="project" value="UniProtKB-KW"/>
</dbReference>
<evidence type="ECO:0008006" key="12">
    <source>
        <dbReference type="Google" id="ProtNLM"/>
    </source>
</evidence>
<organism evidence="10 11">
    <name type="scientific">Trifolium subterraneum</name>
    <name type="common">Subterranean clover</name>
    <dbReference type="NCBI Taxonomy" id="3900"/>
    <lineage>
        <taxon>Eukaryota</taxon>
        <taxon>Viridiplantae</taxon>
        <taxon>Streptophyta</taxon>
        <taxon>Embryophyta</taxon>
        <taxon>Tracheophyta</taxon>
        <taxon>Spermatophyta</taxon>
        <taxon>Magnoliopsida</taxon>
        <taxon>eudicotyledons</taxon>
        <taxon>Gunneridae</taxon>
        <taxon>Pentapetalae</taxon>
        <taxon>rosids</taxon>
        <taxon>fabids</taxon>
        <taxon>Fabales</taxon>
        <taxon>Fabaceae</taxon>
        <taxon>Papilionoideae</taxon>
        <taxon>50 kb inversion clade</taxon>
        <taxon>NPAAA clade</taxon>
        <taxon>Hologalegina</taxon>
        <taxon>IRL clade</taxon>
        <taxon>Trifolieae</taxon>
        <taxon>Trifolium</taxon>
    </lineage>
</organism>
<keyword evidence="4" id="KW-0812">Transmembrane</keyword>
<evidence type="ECO:0000256" key="1">
    <source>
        <dbReference type="ARBA" id="ARBA00004141"/>
    </source>
</evidence>
<dbReference type="AlphaFoldDB" id="A0A2Z6LSK5"/>
<evidence type="ECO:0000256" key="7">
    <source>
        <dbReference type="ARBA" id="ARBA00023136"/>
    </source>
</evidence>
<evidence type="ECO:0000256" key="8">
    <source>
        <dbReference type="ARBA" id="ARBA00023303"/>
    </source>
</evidence>
<evidence type="ECO:0000256" key="4">
    <source>
        <dbReference type="ARBA" id="ARBA00022692"/>
    </source>
</evidence>
<evidence type="ECO:0000256" key="2">
    <source>
        <dbReference type="ARBA" id="ARBA00007079"/>
    </source>
</evidence>
<feature type="chain" id="PRO_5016415210" description="Aluminum-activated malate transporter" evidence="9">
    <location>
        <begin position="19"/>
        <end position="241"/>
    </location>
</feature>
<keyword evidence="9" id="KW-0732">Signal</keyword>
<proteinExistence type="inferred from homology"/>
<gene>
    <name evidence="10" type="ORF">TSUD_106620</name>
</gene>
<comment type="subcellular location">
    <subcellularLocation>
        <location evidence="1">Membrane</location>
        <topology evidence="1">Multi-pass membrane protein</topology>
    </subcellularLocation>
</comment>
<keyword evidence="6" id="KW-0406">Ion transport</keyword>
<keyword evidence="3" id="KW-0813">Transport</keyword>
<evidence type="ECO:0000256" key="9">
    <source>
        <dbReference type="SAM" id="SignalP"/>
    </source>
</evidence>
<evidence type="ECO:0000256" key="3">
    <source>
        <dbReference type="ARBA" id="ARBA00022448"/>
    </source>
</evidence>
<protein>
    <recommendedName>
        <fullName evidence="12">Aluminum-activated malate transporter</fullName>
    </recommendedName>
</protein>
<evidence type="ECO:0000313" key="11">
    <source>
        <dbReference type="Proteomes" id="UP000242715"/>
    </source>
</evidence>
<evidence type="ECO:0000256" key="6">
    <source>
        <dbReference type="ARBA" id="ARBA00023065"/>
    </source>
</evidence>
<dbReference type="GO" id="GO:0015743">
    <property type="term" value="P:malate transport"/>
    <property type="evidence" value="ECO:0007669"/>
    <property type="project" value="InterPro"/>
</dbReference>
<accession>A0A2Z6LSK5</accession>
<keyword evidence="7" id="KW-0472">Membrane</keyword>
<evidence type="ECO:0000313" key="10">
    <source>
        <dbReference type="EMBL" id="GAU22334.1"/>
    </source>
</evidence>
<keyword evidence="5" id="KW-1133">Transmembrane helix</keyword>
<reference evidence="11" key="1">
    <citation type="journal article" date="2017" name="Front. Plant Sci.">
        <title>Climate Clever Clovers: New Paradigm to Reduce the Environmental Footprint of Ruminants by Breeding Low Methanogenic Forages Utilizing Haplotype Variation.</title>
        <authorList>
            <person name="Kaur P."/>
            <person name="Appels R."/>
            <person name="Bayer P.E."/>
            <person name="Keeble-Gagnere G."/>
            <person name="Wang J."/>
            <person name="Hirakawa H."/>
            <person name="Shirasawa K."/>
            <person name="Vercoe P."/>
            <person name="Stefanova K."/>
            <person name="Durmic Z."/>
            <person name="Nichols P."/>
            <person name="Revell C."/>
            <person name="Isobe S.N."/>
            <person name="Edwards D."/>
            <person name="Erskine W."/>
        </authorList>
    </citation>
    <scope>NUCLEOTIDE SEQUENCE [LARGE SCALE GENOMIC DNA]</scope>
    <source>
        <strain evidence="11">cv. Daliak</strain>
    </source>
</reference>
<dbReference type="PANTHER" id="PTHR31086">
    <property type="entry name" value="ALUMINUM-ACTIVATED MALATE TRANSPORTER 10"/>
    <property type="match status" value="1"/>
</dbReference>
<keyword evidence="11" id="KW-1185">Reference proteome</keyword>
<keyword evidence="8" id="KW-0407">Ion channel</keyword>
<evidence type="ECO:0000256" key="5">
    <source>
        <dbReference type="ARBA" id="ARBA00022989"/>
    </source>
</evidence>
<comment type="similarity">
    <text evidence="2">Belongs to the aromatic acid exporter (TC 2.A.85) family.</text>
</comment>
<dbReference type="OrthoDB" id="68611at2759"/>
<dbReference type="Pfam" id="PF11744">
    <property type="entry name" value="ALMT"/>
    <property type="match status" value="1"/>
</dbReference>
<dbReference type="EMBL" id="DF973245">
    <property type="protein sequence ID" value="GAU22334.1"/>
    <property type="molecule type" value="Genomic_DNA"/>
</dbReference>
<feature type="signal peptide" evidence="9">
    <location>
        <begin position="1"/>
        <end position="18"/>
    </location>
</feature>
<name>A0A2Z6LSK5_TRISU</name>
<dbReference type="Proteomes" id="UP000242715">
    <property type="component" value="Unassembled WGS sequence"/>
</dbReference>